<dbReference type="SUPFAM" id="SSF81383">
    <property type="entry name" value="F-box domain"/>
    <property type="match status" value="1"/>
</dbReference>
<evidence type="ECO:0000259" key="2">
    <source>
        <dbReference type="Pfam" id="PF12937"/>
    </source>
</evidence>
<dbReference type="InterPro" id="IPR027038">
    <property type="entry name" value="RanGap"/>
</dbReference>
<dbReference type="InterPro" id="IPR036047">
    <property type="entry name" value="F-box-like_dom_sf"/>
</dbReference>
<dbReference type="Gene3D" id="3.80.10.10">
    <property type="entry name" value="Ribonuclease Inhibitor"/>
    <property type="match status" value="1"/>
</dbReference>
<dbReference type="GeneID" id="31015489"/>
<dbReference type="GO" id="GO:0005829">
    <property type="term" value="C:cytosol"/>
    <property type="evidence" value="ECO:0007669"/>
    <property type="project" value="TreeGrafter"/>
</dbReference>
<dbReference type="OrthoDB" id="408631at2759"/>
<name>A0A1J9RX90_9PEZI</name>
<dbReference type="GO" id="GO:0005634">
    <property type="term" value="C:nucleus"/>
    <property type="evidence" value="ECO:0007669"/>
    <property type="project" value="TreeGrafter"/>
</dbReference>
<keyword evidence="4" id="KW-1185">Reference proteome</keyword>
<organism evidence="3 4">
    <name type="scientific">Diplodia corticola</name>
    <dbReference type="NCBI Taxonomy" id="236234"/>
    <lineage>
        <taxon>Eukaryota</taxon>
        <taxon>Fungi</taxon>
        <taxon>Dikarya</taxon>
        <taxon>Ascomycota</taxon>
        <taxon>Pezizomycotina</taxon>
        <taxon>Dothideomycetes</taxon>
        <taxon>Dothideomycetes incertae sedis</taxon>
        <taxon>Botryosphaeriales</taxon>
        <taxon>Botryosphaeriaceae</taxon>
        <taxon>Diplodia</taxon>
    </lineage>
</organism>
<dbReference type="GO" id="GO:0005096">
    <property type="term" value="F:GTPase activator activity"/>
    <property type="evidence" value="ECO:0007669"/>
    <property type="project" value="InterPro"/>
</dbReference>
<dbReference type="Pfam" id="PF12937">
    <property type="entry name" value="F-box-like"/>
    <property type="match status" value="1"/>
</dbReference>
<proteinExistence type="predicted"/>
<accession>A0A1J9RX90</accession>
<dbReference type="GO" id="GO:0048471">
    <property type="term" value="C:perinuclear region of cytoplasm"/>
    <property type="evidence" value="ECO:0007669"/>
    <property type="project" value="TreeGrafter"/>
</dbReference>
<feature type="region of interest" description="Disordered" evidence="1">
    <location>
        <begin position="656"/>
        <end position="692"/>
    </location>
</feature>
<dbReference type="InterPro" id="IPR032675">
    <property type="entry name" value="LRR_dom_sf"/>
</dbReference>
<sequence>MNDVLPSYEAANTRDCWPVVARYIPSADLCSAALVCRQWHAIFTRQLWGNPASHFGVENDVVYVALVRFRRTLAWARLSTRELTHTLHLPPAHAEIYDGPHAEWLRDILEYLPRLQSLIVYRLPFFDHGALITLRRPSNPRLSSLSDSLRRMTYDFPLFWLRYLDASACTNATYTGLAEALQHFPALLYLDLSKTKSAKGADVLSVLKHCHSLRILKLRSLGLKDAELEALATAVKTRLKSLDVRDNQLTDKSARILLDNCFSSRRPDGSSSTEMRSPASPSSPMCHPFTFDDYGHEDFDSVLRAKLVSEFAGNAFINDAYSDGITHLYISENNITVEGVSGLLYSKRLNVFDAGTVASGLTRKPKPSYLLSFEESEDHEDFAMPGAEKLSPIIKKFAAARLTYLRINHAVVTEETAVADLAVGRVEMEGDLGIYTPSSALELDGSSQIHEAPTHGAALHELPGNQALPVELPASEPQVFELPGDLPPTPPLKPEIVVDPPETETPEPTSHSEAVTELLQGTEKMSLSEGESTPEPAGTLRARHSEHETNRRRASSLALEDRRARLEFRQSNEQHLHPGMLPGLETLVLTDVPLETESPAAVVRRLVQFVKDCAEETHIARLAARGAYALPPGRDRQLAEREYARSQFALRTLVLEMEPPGGRRRRDAPPRKPTSAWRQYPSKSSTEDPDSDAFWSAAERDFSFFGDEECGVPSLDPGRSLPLASMSEKIVLPAAAAAAPVPVLAQHEARRRVDVCAELTRFRKDRKAAYLAAVARGESDPEVEGYWDGEIKVVRPPAAGQAARGGEVDCYGNYFENGYNYR</sequence>
<feature type="region of interest" description="Disordered" evidence="1">
    <location>
        <begin position="523"/>
        <end position="557"/>
    </location>
</feature>
<dbReference type="PANTHER" id="PTHR24113:SF15">
    <property type="entry name" value="NACHT DOMAIN-CONTAINING PROTEIN"/>
    <property type="match status" value="1"/>
</dbReference>
<dbReference type="GO" id="GO:0006913">
    <property type="term" value="P:nucleocytoplasmic transport"/>
    <property type="evidence" value="ECO:0007669"/>
    <property type="project" value="TreeGrafter"/>
</dbReference>
<dbReference type="EMBL" id="MNUE01000038">
    <property type="protein sequence ID" value="OJD32452.1"/>
    <property type="molecule type" value="Genomic_DNA"/>
</dbReference>
<evidence type="ECO:0000256" key="1">
    <source>
        <dbReference type="SAM" id="MobiDB-lite"/>
    </source>
</evidence>
<dbReference type="RefSeq" id="XP_020128712.1">
    <property type="nucleotide sequence ID" value="XM_020275228.1"/>
</dbReference>
<feature type="domain" description="F-box" evidence="2">
    <location>
        <begin position="22"/>
        <end position="50"/>
    </location>
</feature>
<dbReference type="STRING" id="236234.A0A1J9RX90"/>
<dbReference type="PANTHER" id="PTHR24113">
    <property type="entry name" value="RAN GTPASE-ACTIVATING PROTEIN 1"/>
    <property type="match status" value="1"/>
</dbReference>
<gene>
    <name evidence="3" type="ORF">BKCO1_3800020</name>
</gene>
<evidence type="ECO:0000313" key="3">
    <source>
        <dbReference type="EMBL" id="OJD32452.1"/>
    </source>
</evidence>
<comment type="caution">
    <text evidence="3">The sequence shown here is derived from an EMBL/GenBank/DDBJ whole genome shotgun (WGS) entry which is preliminary data.</text>
</comment>
<dbReference type="GO" id="GO:0031267">
    <property type="term" value="F:small GTPase binding"/>
    <property type="evidence" value="ECO:0007669"/>
    <property type="project" value="TreeGrafter"/>
</dbReference>
<protein>
    <submittedName>
        <fullName evidence="3">Leucine rich repeat domain protein</fullName>
    </submittedName>
</protein>
<dbReference type="AlphaFoldDB" id="A0A1J9RX90"/>
<reference evidence="3 4" key="1">
    <citation type="submission" date="2016-10" db="EMBL/GenBank/DDBJ databases">
        <title>Proteomics and genomics reveal pathogen-plant mechanisms compatible with a hemibiotrophic lifestyle of Diplodia corticola.</title>
        <authorList>
            <person name="Fernandes I."/>
            <person name="De Jonge R."/>
            <person name="Van De Peer Y."/>
            <person name="Devreese B."/>
            <person name="Alves A."/>
            <person name="Esteves A.C."/>
        </authorList>
    </citation>
    <scope>NUCLEOTIDE SEQUENCE [LARGE SCALE GENOMIC DNA]</scope>
    <source>
        <strain evidence="3 4">CBS 112549</strain>
    </source>
</reference>
<dbReference type="Proteomes" id="UP000183809">
    <property type="component" value="Unassembled WGS sequence"/>
</dbReference>
<dbReference type="SUPFAM" id="SSF52047">
    <property type="entry name" value="RNI-like"/>
    <property type="match status" value="1"/>
</dbReference>
<dbReference type="InterPro" id="IPR001810">
    <property type="entry name" value="F-box_dom"/>
</dbReference>
<evidence type="ECO:0000313" key="4">
    <source>
        <dbReference type="Proteomes" id="UP000183809"/>
    </source>
</evidence>